<feature type="transmembrane region" description="Helical" evidence="1">
    <location>
        <begin position="79"/>
        <end position="105"/>
    </location>
</feature>
<keyword evidence="1" id="KW-0812">Transmembrane</keyword>
<feature type="transmembrane region" description="Helical" evidence="1">
    <location>
        <begin position="40"/>
        <end position="59"/>
    </location>
</feature>
<feature type="transmembrane region" description="Helical" evidence="1">
    <location>
        <begin position="125"/>
        <end position="152"/>
    </location>
</feature>
<evidence type="ECO:0000256" key="1">
    <source>
        <dbReference type="SAM" id="Phobius"/>
    </source>
</evidence>
<keyword evidence="1" id="KW-0472">Membrane</keyword>
<proteinExistence type="predicted"/>
<evidence type="ECO:0000313" key="2">
    <source>
        <dbReference type="EMBL" id="TFK23036.1"/>
    </source>
</evidence>
<evidence type="ECO:0000313" key="3">
    <source>
        <dbReference type="Proteomes" id="UP000307440"/>
    </source>
</evidence>
<dbReference type="Proteomes" id="UP000307440">
    <property type="component" value="Unassembled WGS sequence"/>
</dbReference>
<protein>
    <submittedName>
        <fullName evidence="2">Uncharacterized protein</fullName>
    </submittedName>
</protein>
<dbReference type="AlphaFoldDB" id="A0A5C3KRI1"/>
<dbReference type="EMBL" id="ML210227">
    <property type="protein sequence ID" value="TFK23036.1"/>
    <property type="molecule type" value="Genomic_DNA"/>
</dbReference>
<keyword evidence="3" id="KW-1185">Reference proteome</keyword>
<reference evidence="2 3" key="1">
    <citation type="journal article" date="2019" name="Nat. Ecol. Evol.">
        <title>Megaphylogeny resolves global patterns of mushroom evolution.</title>
        <authorList>
            <person name="Varga T."/>
            <person name="Krizsan K."/>
            <person name="Foldi C."/>
            <person name="Dima B."/>
            <person name="Sanchez-Garcia M."/>
            <person name="Sanchez-Ramirez S."/>
            <person name="Szollosi G.J."/>
            <person name="Szarkandi J.G."/>
            <person name="Papp V."/>
            <person name="Albert L."/>
            <person name="Andreopoulos W."/>
            <person name="Angelini C."/>
            <person name="Antonin V."/>
            <person name="Barry K.W."/>
            <person name="Bougher N.L."/>
            <person name="Buchanan P."/>
            <person name="Buyck B."/>
            <person name="Bense V."/>
            <person name="Catcheside P."/>
            <person name="Chovatia M."/>
            <person name="Cooper J."/>
            <person name="Damon W."/>
            <person name="Desjardin D."/>
            <person name="Finy P."/>
            <person name="Geml J."/>
            <person name="Haridas S."/>
            <person name="Hughes K."/>
            <person name="Justo A."/>
            <person name="Karasinski D."/>
            <person name="Kautmanova I."/>
            <person name="Kiss B."/>
            <person name="Kocsube S."/>
            <person name="Kotiranta H."/>
            <person name="LaButti K.M."/>
            <person name="Lechner B.E."/>
            <person name="Liimatainen K."/>
            <person name="Lipzen A."/>
            <person name="Lukacs Z."/>
            <person name="Mihaltcheva S."/>
            <person name="Morgado L.N."/>
            <person name="Niskanen T."/>
            <person name="Noordeloos M.E."/>
            <person name="Ohm R.A."/>
            <person name="Ortiz-Santana B."/>
            <person name="Ovrebo C."/>
            <person name="Racz N."/>
            <person name="Riley R."/>
            <person name="Savchenko A."/>
            <person name="Shiryaev A."/>
            <person name="Soop K."/>
            <person name="Spirin V."/>
            <person name="Szebenyi C."/>
            <person name="Tomsovsky M."/>
            <person name="Tulloss R.E."/>
            <person name="Uehling J."/>
            <person name="Grigoriev I.V."/>
            <person name="Vagvolgyi C."/>
            <person name="Papp T."/>
            <person name="Martin F.M."/>
            <person name="Miettinen O."/>
            <person name="Hibbett D.S."/>
            <person name="Nagy L.G."/>
        </authorList>
    </citation>
    <scope>NUCLEOTIDE SEQUENCE [LARGE SCALE GENOMIC DNA]</scope>
    <source>
        <strain evidence="2 3">CBS 121175</strain>
    </source>
</reference>
<sequence>MTTPATPRTQTIIRILYALLGISVPLFVISMLFLGVVSLWISPVTTVLTAIYSITVLVLHYKRRKHASAFPTVGRTPTIFFAFLFALAYLAAMGVVLFVVVQVAAQLEDTATSLGVSLPNSADDILRGLGIAEIVLIATQVGLLTSVGVLGLKERKAARGLGAIKA</sequence>
<accession>A0A5C3KRI1</accession>
<feature type="transmembrane region" description="Helical" evidence="1">
    <location>
        <begin position="12"/>
        <end position="34"/>
    </location>
</feature>
<gene>
    <name evidence="2" type="ORF">FA15DRAFT_670957</name>
</gene>
<keyword evidence="1" id="KW-1133">Transmembrane helix</keyword>
<name>A0A5C3KRI1_COPMA</name>
<organism evidence="2 3">
    <name type="scientific">Coprinopsis marcescibilis</name>
    <name type="common">Agaric fungus</name>
    <name type="synonym">Psathyrella marcescibilis</name>
    <dbReference type="NCBI Taxonomy" id="230819"/>
    <lineage>
        <taxon>Eukaryota</taxon>
        <taxon>Fungi</taxon>
        <taxon>Dikarya</taxon>
        <taxon>Basidiomycota</taxon>
        <taxon>Agaricomycotina</taxon>
        <taxon>Agaricomycetes</taxon>
        <taxon>Agaricomycetidae</taxon>
        <taxon>Agaricales</taxon>
        <taxon>Agaricineae</taxon>
        <taxon>Psathyrellaceae</taxon>
        <taxon>Coprinopsis</taxon>
    </lineage>
</organism>